<dbReference type="Proteomes" id="UP000639338">
    <property type="component" value="Unassembled WGS sequence"/>
</dbReference>
<dbReference type="EMBL" id="JACMRX010000004">
    <property type="protein sequence ID" value="KAF7990748.1"/>
    <property type="molecule type" value="Genomic_DNA"/>
</dbReference>
<gene>
    <name evidence="8" type="ORF">HCN44_000553</name>
</gene>
<proteinExistence type="predicted"/>
<keyword evidence="2 5" id="KW-0812">Transmembrane</keyword>
<accession>A0A834XNV2</accession>
<evidence type="ECO:0000256" key="1">
    <source>
        <dbReference type="ARBA" id="ARBA00004141"/>
    </source>
</evidence>
<dbReference type="GO" id="GO:0005230">
    <property type="term" value="F:extracellular ligand-gated monoatomic ion channel activity"/>
    <property type="evidence" value="ECO:0007669"/>
    <property type="project" value="InterPro"/>
</dbReference>
<dbReference type="FunFam" id="2.70.170.10:FF:000028">
    <property type="entry name" value="AcetylCholine Receptor"/>
    <property type="match status" value="1"/>
</dbReference>
<dbReference type="OrthoDB" id="410315at2759"/>
<comment type="caution">
    <text evidence="8">The sequence shown here is derived from an EMBL/GenBank/DDBJ whole genome shotgun (WGS) entry which is preliminary data.</text>
</comment>
<dbReference type="CDD" id="cd18989">
    <property type="entry name" value="LGIC_ECD_cation"/>
    <property type="match status" value="2"/>
</dbReference>
<dbReference type="SUPFAM" id="SSF63712">
    <property type="entry name" value="Nicotinic receptor ligand binding domain-like"/>
    <property type="match status" value="2"/>
</dbReference>
<evidence type="ECO:0000256" key="2">
    <source>
        <dbReference type="ARBA" id="ARBA00022692"/>
    </source>
</evidence>
<comment type="subcellular location">
    <subcellularLocation>
        <location evidence="1">Membrane</location>
        <topology evidence="1">Multi-pass membrane protein</topology>
    </subcellularLocation>
</comment>
<dbReference type="InterPro" id="IPR036719">
    <property type="entry name" value="Neuro-gated_channel_TM_sf"/>
</dbReference>
<evidence type="ECO:0000256" key="5">
    <source>
        <dbReference type="SAM" id="Phobius"/>
    </source>
</evidence>
<sequence length="708" mass="81935">MYPKIILILIIIINCKKILCDDTSCNDSQSKSLNLKLKKHLFCDYDPKVQPKTSVHTTTNVRVTLFPLIINLNEMSNTIDFHTWFHMAWKDEHLIWKPSDFGEIETFHTNSGDIWIPEISIFNIGAGGSNTDGDYTCHVRYNGTVSCLSVRVFTSRCQTDFTYWPYDQHNCTLHFGSWMYFANELKFEFNDNSLQMSEFIEHQEWIIEISNTTSQAEIYNTEEDAMFFVRINLQRHSARAIIVYLTPALVLMVLTLTVLWLDSSSIDRIAVACVNFICHILCIFDLHWYLPTTGAVNSPKIFCIKANDDDDDNTCNELSSKSPNLRLKKYLFCNYDATVRPIIYHNNKTEITITPFVESAEYNDYSDSLVLTTWLRIRWIDEYLKWTPKEYDYIDTIIVYSSEIWTPELMIQNAKNGYGSEILPPTKCSLGFGGEVICVPTVDLNVKCDTDRSQWPDDKHKCTIEFGSSYQTDKEIIFSSKIIIPNDRKPVQKNWKIDGPIAKFINKTSKFNKNDKFPVFTMTYNVMRINNQIKSLFLYPTIVLTILTLSTIWLDPGSKERIILACINFLCHLLCIQDLHWKIPLTGSATPNIMMFYYSSLLLALMSLILTCIFRYIVELKKPLPNWLSTHVSSLLTSKAGQIFLLSVLDPKASAVFNDDNDDDNNELVNSSNKKTNWNYFVILLGWLSFITFSLIYIIMYTLYIRLT</sequence>
<feature type="transmembrane region" description="Helical" evidence="5">
    <location>
        <begin position="269"/>
        <end position="290"/>
    </location>
</feature>
<keyword evidence="6" id="KW-0732">Signal</keyword>
<dbReference type="InterPro" id="IPR006201">
    <property type="entry name" value="Neur_channel"/>
</dbReference>
<dbReference type="Gene3D" id="2.70.170.10">
    <property type="entry name" value="Neurotransmitter-gated ion-channel ligand-binding domain"/>
    <property type="match status" value="2"/>
</dbReference>
<feature type="chain" id="PRO_5032735516" description="Neurotransmitter-gated ion-channel ligand-binding domain-containing protein" evidence="6">
    <location>
        <begin position="21"/>
        <end position="708"/>
    </location>
</feature>
<evidence type="ECO:0000313" key="8">
    <source>
        <dbReference type="EMBL" id="KAF7990748.1"/>
    </source>
</evidence>
<dbReference type="PANTHER" id="PTHR18945">
    <property type="entry name" value="NEUROTRANSMITTER GATED ION CHANNEL"/>
    <property type="match status" value="1"/>
</dbReference>
<evidence type="ECO:0000313" key="9">
    <source>
        <dbReference type="Proteomes" id="UP000639338"/>
    </source>
</evidence>
<keyword evidence="9" id="KW-1185">Reference proteome</keyword>
<feature type="domain" description="Neurotransmitter-gated ion-channel ligand-binding" evidence="7">
    <location>
        <begin position="326"/>
        <end position="480"/>
    </location>
</feature>
<dbReference type="GO" id="GO:0004888">
    <property type="term" value="F:transmembrane signaling receptor activity"/>
    <property type="evidence" value="ECO:0007669"/>
    <property type="project" value="InterPro"/>
</dbReference>
<protein>
    <recommendedName>
        <fullName evidence="7">Neurotransmitter-gated ion-channel ligand-binding domain-containing protein</fullName>
    </recommendedName>
</protein>
<dbReference type="InterPro" id="IPR006202">
    <property type="entry name" value="Neur_chan_lig-bd"/>
</dbReference>
<evidence type="ECO:0000259" key="7">
    <source>
        <dbReference type="Pfam" id="PF02931"/>
    </source>
</evidence>
<feature type="transmembrane region" description="Helical" evidence="5">
    <location>
        <begin position="680"/>
        <end position="704"/>
    </location>
</feature>
<dbReference type="InterPro" id="IPR036734">
    <property type="entry name" value="Neur_chan_lig-bd_sf"/>
</dbReference>
<feature type="transmembrane region" description="Helical" evidence="5">
    <location>
        <begin position="536"/>
        <end position="555"/>
    </location>
</feature>
<evidence type="ECO:0000256" key="4">
    <source>
        <dbReference type="ARBA" id="ARBA00023136"/>
    </source>
</evidence>
<dbReference type="Gene3D" id="1.20.58.390">
    <property type="entry name" value="Neurotransmitter-gated ion-channel transmembrane domain"/>
    <property type="match status" value="1"/>
</dbReference>
<evidence type="ECO:0000256" key="6">
    <source>
        <dbReference type="SAM" id="SignalP"/>
    </source>
</evidence>
<evidence type="ECO:0000256" key="3">
    <source>
        <dbReference type="ARBA" id="ARBA00022989"/>
    </source>
</evidence>
<name>A0A834XNV2_APHGI</name>
<dbReference type="Pfam" id="PF02931">
    <property type="entry name" value="Neur_chan_LBD"/>
    <property type="match status" value="2"/>
</dbReference>
<dbReference type="AlphaFoldDB" id="A0A834XNV2"/>
<feature type="transmembrane region" description="Helical" evidence="5">
    <location>
        <begin position="241"/>
        <end position="262"/>
    </location>
</feature>
<dbReference type="SUPFAM" id="SSF90112">
    <property type="entry name" value="Neurotransmitter-gated ion-channel transmembrane pore"/>
    <property type="match status" value="1"/>
</dbReference>
<dbReference type="GO" id="GO:0016020">
    <property type="term" value="C:membrane"/>
    <property type="evidence" value="ECO:0007669"/>
    <property type="project" value="UniProtKB-SubCell"/>
</dbReference>
<feature type="transmembrane region" description="Helical" evidence="5">
    <location>
        <begin position="595"/>
        <end position="618"/>
    </location>
</feature>
<reference evidence="8 9" key="1">
    <citation type="submission" date="2020-08" db="EMBL/GenBank/DDBJ databases">
        <title>Aphidius gifuensis genome sequencing and assembly.</title>
        <authorList>
            <person name="Du Z."/>
        </authorList>
    </citation>
    <scope>NUCLEOTIDE SEQUENCE [LARGE SCALE GENOMIC DNA]</scope>
    <source>
        <strain evidence="8">YNYX2018</strain>
        <tissue evidence="8">Adults</tissue>
    </source>
</reference>
<dbReference type="InterPro" id="IPR038050">
    <property type="entry name" value="Neuro_actylchol_rec"/>
</dbReference>
<organism evidence="8 9">
    <name type="scientific">Aphidius gifuensis</name>
    <name type="common">Parasitoid wasp</name>
    <dbReference type="NCBI Taxonomy" id="684658"/>
    <lineage>
        <taxon>Eukaryota</taxon>
        <taxon>Metazoa</taxon>
        <taxon>Ecdysozoa</taxon>
        <taxon>Arthropoda</taxon>
        <taxon>Hexapoda</taxon>
        <taxon>Insecta</taxon>
        <taxon>Pterygota</taxon>
        <taxon>Neoptera</taxon>
        <taxon>Endopterygota</taxon>
        <taxon>Hymenoptera</taxon>
        <taxon>Apocrita</taxon>
        <taxon>Ichneumonoidea</taxon>
        <taxon>Braconidae</taxon>
        <taxon>Aphidiinae</taxon>
        <taxon>Aphidius</taxon>
    </lineage>
</organism>
<keyword evidence="3 5" id="KW-1133">Transmembrane helix</keyword>
<feature type="signal peptide" evidence="6">
    <location>
        <begin position="1"/>
        <end position="20"/>
    </location>
</feature>
<keyword evidence="4 5" id="KW-0472">Membrane</keyword>
<feature type="domain" description="Neurotransmitter-gated ion-channel ligand-binding" evidence="7">
    <location>
        <begin position="36"/>
        <end position="236"/>
    </location>
</feature>